<reference evidence="9 10" key="1">
    <citation type="submission" date="2009-10" db="EMBL/GenBank/DDBJ databases">
        <title>Complete sequence of Halothiobacillus neapolitanus c2.</title>
        <authorList>
            <consortium name="US DOE Joint Genome Institute"/>
            <person name="Lucas S."/>
            <person name="Copeland A."/>
            <person name="Lapidus A."/>
            <person name="Glavina del Rio T."/>
            <person name="Tice H."/>
            <person name="Bruce D."/>
            <person name="Goodwin L."/>
            <person name="Pitluck S."/>
            <person name="Davenport K."/>
            <person name="Brettin T."/>
            <person name="Detter J.C."/>
            <person name="Han C."/>
            <person name="Tapia R."/>
            <person name="Larimer F."/>
            <person name="Land M."/>
            <person name="Hauser L."/>
            <person name="Kyrpides N."/>
            <person name="Mikhailova N."/>
            <person name="Kerfeld C."/>
            <person name="Cannon G."/>
            <person name="Heinhort S."/>
        </authorList>
    </citation>
    <scope>NUCLEOTIDE SEQUENCE [LARGE SCALE GENOMIC DNA]</scope>
    <source>
        <strain evidence="10">ATCC 23641 / c2</strain>
    </source>
</reference>
<dbReference type="Proteomes" id="UP000009102">
    <property type="component" value="Chromosome"/>
</dbReference>
<evidence type="ECO:0000313" key="10">
    <source>
        <dbReference type="Proteomes" id="UP000009102"/>
    </source>
</evidence>
<dbReference type="HOGENOM" id="CLU_009736_5_1_6"/>
<dbReference type="NCBIfam" id="TIGR00644">
    <property type="entry name" value="recJ"/>
    <property type="match status" value="1"/>
</dbReference>
<dbReference type="AlphaFoldDB" id="D0KXT7"/>
<dbReference type="GO" id="GO:0006310">
    <property type="term" value="P:DNA recombination"/>
    <property type="evidence" value="ECO:0007669"/>
    <property type="project" value="InterPro"/>
</dbReference>
<dbReference type="PANTHER" id="PTHR30255">
    <property type="entry name" value="SINGLE-STRANDED-DNA-SPECIFIC EXONUCLEASE RECJ"/>
    <property type="match status" value="1"/>
</dbReference>
<sequence>MTPPPNEQRLIQRRQQPQIPEAMSSIDSRLAAILVNRGIVHPRQINPDLEFLLPPADMPGIDVAADILADAVRENARILIIGDFDADGATATALCVRALRAMGAKQVEYTLPDRQRHGYGLSPALLKDWIAEADAPPDIILTVDNGIAAFAGVAAALTLNATVIITDHHLPGDTLPPAHAIVNPNLNGSDFASKAIAGVGVAFYVMAALRERLSAQDWFAGGIARPNLARWLDLVAVGTVADVVSLDDNNRRLVAQGLARIQAQQCVPGISALFAVAGKDPRYASSTDLGFVVGPRLNAAGRLEDMRIGVDCLLADDPISARQYAMTLNEINHERRALEQEMLFSLKKQGKSSGLNELDLDRPIDPADWVIFDDSFHQGVIGIVAGRLKERWQRPVFVFAPENNDAPRAKLKASGRSIPGVHLRDVLVSMATTAPDLMHAFGGHAMAAGLSLSFDQLDTFRRLFAREMAKHRLHFPDQAIVHTDGPLSANELTLDFAQQLQTCTPWGTDCPEPIFDNRFEVLERTPLKEGRHWRLRLRLLKTEPATPTIGADLTAVWFGIGDHIPAGKYWHLAYRIDINRFRGQQTLQLMIVSGVAA</sequence>
<dbReference type="Gene3D" id="3.10.310.30">
    <property type="match status" value="1"/>
</dbReference>
<comment type="similarity">
    <text evidence="1">Belongs to the RecJ family.</text>
</comment>
<feature type="domain" description="DHHA1" evidence="7">
    <location>
        <begin position="373"/>
        <end position="468"/>
    </location>
</feature>
<proteinExistence type="inferred from homology"/>
<dbReference type="Pfam" id="PF17768">
    <property type="entry name" value="RecJ_OB"/>
    <property type="match status" value="1"/>
</dbReference>
<evidence type="ECO:0000259" key="6">
    <source>
        <dbReference type="Pfam" id="PF01368"/>
    </source>
</evidence>
<protein>
    <recommendedName>
        <fullName evidence="2">Single-stranded-DNA-specific exonuclease RecJ</fullName>
    </recommendedName>
</protein>
<dbReference type="InterPro" id="IPR003156">
    <property type="entry name" value="DHHA1_dom"/>
</dbReference>
<feature type="domain" description="DDH" evidence="6">
    <location>
        <begin position="77"/>
        <end position="239"/>
    </location>
</feature>
<dbReference type="GO" id="GO:0006281">
    <property type="term" value="P:DNA repair"/>
    <property type="evidence" value="ECO:0007669"/>
    <property type="project" value="InterPro"/>
</dbReference>
<keyword evidence="10" id="KW-1185">Reference proteome</keyword>
<evidence type="ECO:0000256" key="1">
    <source>
        <dbReference type="ARBA" id="ARBA00005915"/>
    </source>
</evidence>
<dbReference type="PANTHER" id="PTHR30255:SF2">
    <property type="entry name" value="SINGLE-STRANDED-DNA-SPECIFIC EXONUCLEASE RECJ"/>
    <property type="match status" value="1"/>
</dbReference>
<dbReference type="Pfam" id="PF01368">
    <property type="entry name" value="DHH"/>
    <property type="match status" value="1"/>
</dbReference>
<keyword evidence="3" id="KW-0540">Nuclease</keyword>
<accession>D0KXT7</accession>
<dbReference type="Pfam" id="PF02272">
    <property type="entry name" value="DHHA1"/>
    <property type="match status" value="1"/>
</dbReference>
<dbReference type="GO" id="GO:0003676">
    <property type="term" value="F:nucleic acid binding"/>
    <property type="evidence" value="ECO:0007669"/>
    <property type="project" value="InterPro"/>
</dbReference>
<keyword evidence="4" id="KW-0378">Hydrolase</keyword>
<dbReference type="GO" id="GO:0008409">
    <property type="term" value="F:5'-3' exonuclease activity"/>
    <property type="evidence" value="ECO:0007669"/>
    <property type="project" value="InterPro"/>
</dbReference>
<feature type="domain" description="RecJ OB" evidence="8">
    <location>
        <begin position="483"/>
        <end position="592"/>
    </location>
</feature>
<dbReference type="FunFam" id="3.90.1640.30:FF:000001">
    <property type="entry name" value="Single-stranded-DNA-specific exonuclease RecJ"/>
    <property type="match status" value="1"/>
</dbReference>
<dbReference type="InterPro" id="IPR051673">
    <property type="entry name" value="SSDNA_exonuclease_RecJ"/>
</dbReference>
<dbReference type="STRING" id="555778.Hneap_0403"/>
<organism evidence="9 10">
    <name type="scientific">Halothiobacillus neapolitanus (strain ATCC 23641 / DSM 15147 / CIP 104769 / NCIMB 8539 / c2)</name>
    <name type="common">Thiobacillus neapolitanus</name>
    <dbReference type="NCBI Taxonomy" id="555778"/>
    <lineage>
        <taxon>Bacteria</taxon>
        <taxon>Pseudomonadati</taxon>
        <taxon>Pseudomonadota</taxon>
        <taxon>Gammaproteobacteria</taxon>
        <taxon>Chromatiales</taxon>
        <taxon>Halothiobacillaceae</taxon>
        <taxon>Halothiobacillus</taxon>
    </lineage>
</organism>
<dbReference type="InterPro" id="IPR001667">
    <property type="entry name" value="DDH_dom"/>
</dbReference>
<dbReference type="InterPro" id="IPR041122">
    <property type="entry name" value="RecJ_OB"/>
</dbReference>
<name>D0KXT7_HALNC</name>
<dbReference type="EMBL" id="CP001801">
    <property type="protein sequence ID" value="ACX95260.1"/>
    <property type="molecule type" value="Genomic_DNA"/>
</dbReference>
<evidence type="ECO:0000259" key="8">
    <source>
        <dbReference type="Pfam" id="PF17768"/>
    </source>
</evidence>
<keyword evidence="5 9" id="KW-0269">Exonuclease</keyword>
<dbReference type="InterPro" id="IPR038763">
    <property type="entry name" value="DHH_sf"/>
</dbReference>
<dbReference type="eggNOG" id="COG0608">
    <property type="taxonomic scope" value="Bacteria"/>
</dbReference>
<evidence type="ECO:0000259" key="7">
    <source>
        <dbReference type="Pfam" id="PF02272"/>
    </source>
</evidence>
<evidence type="ECO:0000256" key="5">
    <source>
        <dbReference type="ARBA" id="ARBA00022839"/>
    </source>
</evidence>
<gene>
    <name evidence="9" type="ordered locus">Hneap_0403</name>
</gene>
<evidence type="ECO:0000256" key="3">
    <source>
        <dbReference type="ARBA" id="ARBA00022722"/>
    </source>
</evidence>
<dbReference type="SUPFAM" id="SSF64182">
    <property type="entry name" value="DHH phosphoesterases"/>
    <property type="match status" value="1"/>
</dbReference>
<dbReference type="InterPro" id="IPR004610">
    <property type="entry name" value="RecJ"/>
</dbReference>
<evidence type="ECO:0000313" key="9">
    <source>
        <dbReference type="EMBL" id="ACX95260.1"/>
    </source>
</evidence>
<evidence type="ECO:0000256" key="4">
    <source>
        <dbReference type="ARBA" id="ARBA00022801"/>
    </source>
</evidence>
<dbReference type="KEGG" id="hna:Hneap_0403"/>
<evidence type="ECO:0000256" key="2">
    <source>
        <dbReference type="ARBA" id="ARBA00019841"/>
    </source>
</evidence>
<dbReference type="Gene3D" id="3.90.1640.30">
    <property type="match status" value="1"/>
</dbReference>